<proteinExistence type="predicted"/>
<keyword evidence="1" id="KW-0812">Transmembrane</keyword>
<dbReference type="Proteomes" id="UP000002613">
    <property type="component" value="Chromosome"/>
</dbReference>
<evidence type="ECO:0000313" key="4">
    <source>
        <dbReference type="Proteomes" id="UP000002613"/>
    </source>
</evidence>
<keyword evidence="1" id="KW-1133">Transmembrane helix</keyword>
<sequence>MLAKRVLLIGGGILLVSILAIHLIIGAVAFDTADKIDVAIAKEEVEKANTSLNYILENIDRFCSDWAEWDDTYEFILNNK</sequence>
<accession>D3S203</accession>
<dbReference type="PaxDb" id="589924-Ferp_0279"/>
<dbReference type="HOGENOM" id="CLU_2581241_0_0_2"/>
<keyword evidence="4" id="KW-1185">Reference proteome</keyword>
<feature type="domain" description="CHASE4" evidence="2">
    <location>
        <begin position="54"/>
        <end position="78"/>
    </location>
</feature>
<evidence type="ECO:0000259" key="2">
    <source>
        <dbReference type="Pfam" id="PF05228"/>
    </source>
</evidence>
<reference evidence="4" key="1">
    <citation type="submission" date="2010-02" db="EMBL/GenBank/DDBJ databases">
        <title>Complete sequence of Ferroglobus placidus DSM 10642.</title>
        <authorList>
            <consortium name="US DOE Joint Genome Institute"/>
            <person name="Lucas S."/>
            <person name="Copeland A."/>
            <person name="Lapidus A."/>
            <person name="Cheng J.-F."/>
            <person name="Bruce D."/>
            <person name="Goodwin L."/>
            <person name="Pitluck S."/>
            <person name="Saunders E."/>
            <person name="Brettin T."/>
            <person name="Detter J.C."/>
            <person name="Han C."/>
            <person name="Tapia R."/>
            <person name="Larimer F."/>
            <person name="Land M."/>
            <person name="Hauser L."/>
            <person name="Kyrpides N."/>
            <person name="Ivanova N."/>
            <person name="Holmes D."/>
            <person name="Lovley D."/>
            <person name="Kyrpides N."/>
            <person name="Anderson I.J."/>
            <person name="Woyke T."/>
        </authorList>
    </citation>
    <scope>NUCLEOTIDE SEQUENCE [LARGE SCALE GENOMIC DNA]</scope>
    <source>
        <strain evidence="4">DSM 10642 / AEDII12DO</strain>
    </source>
</reference>
<dbReference type="KEGG" id="fpl:Ferp_0279"/>
<reference evidence="3 4" key="2">
    <citation type="journal article" date="2011" name="Stand. Genomic Sci.">
        <title>Complete genome sequence of Ferroglobus placidus AEDII12DO.</title>
        <authorList>
            <person name="Anderson I."/>
            <person name="Risso C."/>
            <person name="Holmes D."/>
            <person name="Lucas S."/>
            <person name="Copeland A."/>
            <person name="Lapidus A."/>
            <person name="Cheng J.F."/>
            <person name="Bruce D."/>
            <person name="Goodwin L."/>
            <person name="Pitluck S."/>
            <person name="Saunders E."/>
            <person name="Brettin T."/>
            <person name="Detter J.C."/>
            <person name="Han C."/>
            <person name="Tapia R."/>
            <person name="Larimer F."/>
            <person name="Land M."/>
            <person name="Hauser L."/>
            <person name="Woyke T."/>
            <person name="Lovley D."/>
            <person name="Kyrpides N."/>
            <person name="Ivanova N."/>
        </authorList>
    </citation>
    <scope>NUCLEOTIDE SEQUENCE [LARGE SCALE GENOMIC DNA]</scope>
    <source>
        <strain evidence="4">DSM 10642 / AEDII12DO</strain>
    </source>
</reference>
<dbReference type="RefSeq" id="WP_012964807.1">
    <property type="nucleotide sequence ID" value="NC_013849.1"/>
</dbReference>
<dbReference type="EMBL" id="CP001899">
    <property type="protein sequence ID" value="ADC64460.1"/>
    <property type="molecule type" value="Genomic_DNA"/>
</dbReference>
<dbReference type="GeneID" id="80265006"/>
<dbReference type="Pfam" id="PF05228">
    <property type="entry name" value="CHASE4"/>
    <property type="match status" value="1"/>
</dbReference>
<evidence type="ECO:0000313" key="3">
    <source>
        <dbReference type="EMBL" id="ADC64460.1"/>
    </source>
</evidence>
<name>D3S203_FERPA</name>
<evidence type="ECO:0000256" key="1">
    <source>
        <dbReference type="SAM" id="Phobius"/>
    </source>
</evidence>
<dbReference type="eggNOG" id="arCOG04446">
    <property type="taxonomic scope" value="Archaea"/>
</dbReference>
<dbReference type="STRING" id="589924.Ferp_0279"/>
<gene>
    <name evidence="3" type="ordered locus">Ferp_0279</name>
</gene>
<protein>
    <submittedName>
        <fullName evidence="3">Putative periplasmic ligand-binding sensor protein</fullName>
    </submittedName>
</protein>
<dbReference type="InterPro" id="IPR007892">
    <property type="entry name" value="CHASE4"/>
</dbReference>
<organism evidence="3 4">
    <name type="scientific">Ferroglobus placidus (strain DSM 10642 / AEDII12DO)</name>
    <dbReference type="NCBI Taxonomy" id="589924"/>
    <lineage>
        <taxon>Archaea</taxon>
        <taxon>Methanobacteriati</taxon>
        <taxon>Methanobacteriota</taxon>
        <taxon>Archaeoglobi</taxon>
        <taxon>Archaeoglobales</taxon>
        <taxon>Archaeoglobaceae</taxon>
        <taxon>Ferroglobus</taxon>
    </lineage>
</organism>
<feature type="transmembrane region" description="Helical" evidence="1">
    <location>
        <begin position="6"/>
        <end position="30"/>
    </location>
</feature>
<dbReference type="AlphaFoldDB" id="D3S203"/>
<keyword evidence="1" id="KW-0472">Membrane</keyword>